<evidence type="ECO:0000256" key="2">
    <source>
        <dbReference type="PROSITE-ProRule" id="PRU00124"/>
    </source>
</evidence>
<dbReference type="PROSITE" id="PS01209">
    <property type="entry name" value="LDLRA_1"/>
    <property type="match status" value="1"/>
</dbReference>
<dbReference type="Proteomes" id="UP001164746">
    <property type="component" value="Chromosome 1"/>
</dbReference>
<evidence type="ECO:0000313" key="4">
    <source>
        <dbReference type="EMBL" id="WAQ93842.1"/>
    </source>
</evidence>
<feature type="transmembrane region" description="Helical" evidence="3">
    <location>
        <begin position="222"/>
        <end position="243"/>
    </location>
</feature>
<dbReference type="InterPro" id="IPR002172">
    <property type="entry name" value="LDrepeatLR_classA_rpt"/>
</dbReference>
<keyword evidence="3" id="KW-1133">Transmembrane helix</keyword>
<dbReference type="Gene3D" id="4.10.400.10">
    <property type="entry name" value="Low-density Lipoprotein Receptor"/>
    <property type="match status" value="1"/>
</dbReference>
<keyword evidence="3" id="KW-0812">Transmembrane</keyword>
<keyword evidence="3" id="KW-0472">Membrane</keyword>
<evidence type="ECO:0000256" key="1">
    <source>
        <dbReference type="ARBA" id="ARBA00023157"/>
    </source>
</evidence>
<feature type="disulfide bond" evidence="2">
    <location>
        <begin position="12"/>
        <end position="30"/>
    </location>
</feature>
<dbReference type="SUPFAM" id="SSF57424">
    <property type="entry name" value="LDL receptor-like module"/>
    <property type="match status" value="1"/>
</dbReference>
<dbReference type="EMBL" id="CP111012">
    <property type="protein sequence ID" value="WAQ93842.1"/>
    <property type="molecule type" value="Genomic_DNA"/>
</dbReference>
<evidence type="ECO:0000313" key="5">
    <source>
        <dbReference type="Proteomes" id="UP001164746"/>
    </source>
</evidence>
<evidence type="ECO:0000256" key="3">
    <source>
        <dbReference type="SAM" id="Phobius"/>
    </source>
</evidence>
<proteinExistence type="predicted"/>
<dbReference type="InterPro" id="IPR036055">
    <property type="entry name" value="LDL_receptor-like_sf"/>
</dbReference>
<name>A0ABY7DAM8_MYAAR</name>
<comment type="caution">
    <text evidence="2">Lacks conserved residue(s) required for the propagation of feature annotation.</text>
</comment>
<sequence>VDECFRRDRALCINERCISTSWLCDGARNCPFGEDESHRSCNLKNQCESNRYVIHGCLGPCKPGYFGDFCDKNCSEKCLNRRCNKSSGLCNDCTRTYLESCSQECGVGCREINGFPQCVRQSGKCLNGCNLYHYGFYCNNTCKNCKQNSSNSPCDINGVCQFGCENDYWDKKCNSKCSANCQGDEHGKRCNLSTGECINGCTRGWSESTDKENVSSLKTTSIVIPVIATVAVVVVGIICYAWARKRFIRQQNDRMEPGQVLPVDVPPIQQPTGPRGPQTSSSLYAEINEDTMEQYHYICEQNSPDQYDEINVTEYDRDIGIMPSKEFTDDDSMLSGSPALFQLIDATVGFIVHFVELISSF</sequence>
<dbReference type="PROSITE" id="PS50068">
    <property type="entry name" value="LDLRA_2"/>
    <property type="match status" value="1"/>
</dbReference>
<dbReference type="InterPro" id="IPR023415">
    <property type="entry name" value="LDLR_class-A_CS"/>
</dbReference>
<keyword evidence="1 2" id="KW-1015">Disulfide bond</keyword>
<protein>
    <submittedName>
        <fullName evidence="4">SREC-like protein</fullName>
    </submittedName>
</protein>
<organism evidence="4 5">
    <name type="scientific">Mya arenaria</name>
    <name type="common">Soft-shell clam</name>
    <dbReference type="NCBI Taxonomy" id="6604"/>
    <lineage>
        <taxon>Eukaryota</taxon>
        <taxon>Metazoa</taxon>
        <taxon>Spiralia</taxon>
        <taxon>Lophotrochozoa</taxon>
        <taxon>Mollusca</taxon>
        <taxon>Bivalvia</taxon>
        <taxon>Autobranchia</taxon>
        <taxon>Heteroconchia</taxon>
        <taxon>Euheterodonta</taxon>
        <taxon>Imparidentia</taxon>
        <taxon>Neoheterodontei</taxon>
        <taxon>Myida</taxon>
        <taxon>Myoidea</taxon>
        <taxon>Myidae</taxon>
        <taxon>Mya</taxon>
    </lineage>
</organism>
<feature type="non-terminal residue" evidence="4">
    <location>
        <position position="361"/>
    </location>
</feature>
<accession>A0ABY7DAM8</accession>
<dbReference type="Pfam" id="PF00057">
    <property type="entry name" value="Ldl_recept_a"/>
    <property type="match status" value="1"/>
</dbReference>
<dbReference type="CDD" id="cd00112">
    <property type="entry name" value="LDLa"/>
    <property type="match status" value="1"/>
</dbReference>
<keyword evidence="5" id="KW-1185">Reference proteome</keyword>
<gene>
    <name evidence="4" type="ORF">MAR_006313</name>
</gene>
<reference evidence="4" key="1">
    <citation type="submission" date="2022-11" db="EMBL/GenBank/DDBJ databases">
        <title>Centuries of genome instability and evolution in soft-shell clam transmissible cancer (bioRxiv).</title>
        <authorList>
            <person name="Hart S.F.M."/>
            <person name="Yonemitsu M.A."/>
            <person name="Giersch R.M."/>
            <person name="Beal B.F."/>
            <person name="Arriagada G."/>
            <person name="Davis B.W."/>
            <person name="Ostrander E.A."/>
            <person name="Goff S.P."/>
            <person name="Metzger M.J."/>
        </authorList>
    </citation>
    <scope>NUCLEOTIDE SEQUENCE</scope>
    <source>
        <strain evidence="4">MELC-2E11</strain>
        <tissue evidence="4">Siphon/mantle</tissue>
    </source>
</reference>
<dbReference type="SMART" id="SM00192">
    <property type="entry name" value="LDLa"/>
    <property type="match status" value="1"/>
</dbReference>